<evidence type="ECO:0000256" key="10">
    <source>
        <dbReference type="ARBA" id="ARBA00022840"/>
    </source>
</evidence>
<dbReference type="Gene3D" id="3.30.450.20">
    <property type="entry name" value="PAS domain"/>
    <property type="match status" value="1"/>
</dbReference>
<dbReference type="Gene3D" id="6.10.340.10">
    <property type="match status" value="1"/>
</dbReference>
<feature type="region of interest" description="Disordered" evidence="14">
    <location>
        <begin position="1"/>
        <end position="21"/>
    </location>
</feature>
<dbReference type="Proteomes" id="UP001153387">
    <property type="component" value="Unassembled WGS sequence"/>
</dbReference>
<dbReference type="PANTHER" id="PTHR34220">
    <property type="entry name" value="SENSOR HISTIDINE KINASE YPDA"/>
    <property type="match status" value="1"/>
</dbReference>
<proteinExistence type="predicted"/>
<evidence type="ECO:0000256" key="6">
    <source>
        <dbReference type="ARBA" id="ARBA00022679"/>
    </source>
</evidence>
<dbReference type="PROSITE" id="PS50885">
    <property type="entry name" value="HAMP"/>
    <property type="match status" value="1"/>
</dbReference>
<evidence type="ECO:0000256" key="14">
    <source>
        <dbReference type="SAM" id="MobiDB-lite"/>
    </source>
</evidence>
<dbReference type="GO" id="GO:0000155">
    <property type="term" value="F:phosphorelay sensor kinase activity"/>
    <property type="evidence" value="ECO:0007669"/>
    <property type="project" value="InterPro"/>
</dbReference>
<keyword evidence="19" id="KW-1185">Reference proteome</keyword>
<evidence type="ECO:0000256" key="2">
    <source>
        <dbReference type="ARBA" id="ARBA00004651"/>
    </source>
</evidence>
<dbReference type="Gene3D" id="3.30.565.10">
    <property type="entry name" value="Histidine kinase-like ATPase, C-terminal domain"/>
    <property type="match status" value="1"/>
</dbReference>
<sequence>MKPLKPLKPLKPPKPSKRPNQRWTIDNWPIATKLIVVYSLLISGTVSTVGIVSYYYYSLSMENQIKAYIPQLLSQTSRHLDTYQGELLYVTRTALAKQNIAAIRRAIRQAESDGARRPQSLMTSILLNDAIRQLNIEQRQYVSGVTLYTHDAGAFYYQIGEGGVWLDQRNYRKESWYPEIDESNPVPVIFGTEALMDTPGTPSVFKIVQPIRSPDGQNVAGFLEVDGSLQLINTMLLDVNFGPDTRLFVLDHHDRLMYAKGDPSVGAGEEWKGDFGLSGGDWSRSGNSRFVSIGGIRHLVSYTKSDQTGWKVIAVIPAEYLTKGVSQVKWWTIAGIAAGTTVAVIAAILLAYSMTRRLRLLVVSLRDLEKNDFQMPFPPMRTDEVGRVWGAISRMAGRIHVLINEVYQSKILKQEAEIRSLQSQINPHFLNNSLETLRYLVKSGRAESAEQGLIALADLFRYHAVREHEMVSLAVEMAFMKNYLHMQKLRFGDQLQIEYDVDDAALSAYLPGLLFQPLVENAIVHGSSLQGTIAVTIRIKAREGQLTISVIDEGRGILPEKLNEIWSDLGADSGQTGSVGLLNVYRRIRLIYKDEGEMYIQSEPHNGTIVTLKIPLKFDYGEGLAR</sequence>
<evidence type="ECO:0000256" key="1">
    <source>
        <dbReference type="ARBA" id="ARBA00000085"/>
    </source>
</evidence>
<evidence type="ECO:0000256" key="11">
    <source>
        <dbReference type="ARBA" id="ARBA00022989"/>
    </source>
</evidence>
<evidence type="ECO:0000256" key="3">
    <source>
        <dbReference type="ARBA" id="ARBA00012438"/>
    </source>
</evidence>
<dbReference type="EMBL" id="JAPDHZ010000003">
    <property type="protein sequence ID" value="MDG0792356.1"/>
    <property type="molecule type" value="Genomic_DNA"/>
</dbReference>
<evidence type="ECO:0000313" key="19">
    <source>
        <dbReference type="Proteomes" id="UP001153387"/>
    </source>
</evidence>
<dbReference type="RefSeq" id="WP_277566163.1">
    <property type="nucleotide sequence ID" value="NZ_JAPDHZ010000003.1"/>
</dbReference>
<reference evidence="18 19" key="1">
    <citation type="submission" date="2022-10" db="EMBL/GenBank/DDBJ databases">
        <title>Comparative genomic analysis of Cohnella hashimotonis sp. nov., isolated from the International Space Station.</title>
        <authorList>
            <person name="Simpson A."/>
            <person name="Venkateswaran K."/>
        </authorList>
    </citation>
    <scope>NUCLEOTIDE SEQUENCE [LARGE SCALE GENOMIC DNA]</scope>
    <source>
        <strain evidence="18 19">DSM 18997</strain>
    </source>
</reference>
<keyword evidence="13 15" id="KW-0472">Membrane</keyword>
<gene>
    <name evidence="18" type="ORF">OMP38_16880</name>
</gene>
<dbReference type="AlphaFoldDB" id="A0A9X4KI03"/>
<comment type="subcellular location">
    <subcellularLocation>
        <location evidence="2">Cell membrane</location>
        <topology evidence="2">Multi-pass membrane protein</topology>
    </subcellularLocation>
</comment>
<comment type="caution">
    <text evidence="18">The sequence shown here is derived from an EMBL/GenBank/DDBJ whole genome shotgun (WGS) entry which is preliminary data.</text>
</comment>
<keyword evidence="11 15" id="KW-1133">Transmembrane helix</keyword>
<dbReference type="PANTHER" id="PTHR34220:SF7">
    <property type="entry name" value="SENSOR HISTIDINE KINASE YPDA"/>
    <property type="match status" value="1"/>
</dbReference>
<feature type="domain" description="Histidine kinase" evidence="16">
    <location>
        <begin position="514"/>
        <end position="618"/>
    </location>
</feature>
<dbReference type="InterPro" id="IPR010559">
    <property type="entry name" value="Sig_transdc_His_kin_internal"/>
</dbReference>
<dbReference type="Pfam" id="PF02518">
    <property type="entry name" value="HATPase_c"/>
    <property type="match status" value="1"/>
</dbReference>
<dbReference type="PROSITE" id="PS50109">
    <property type="entry name" value="HIS_KIN"/>
    <property type="match status" value="1"/>
</dbReference>
<dbReference type="InterPro" id="IPR036890">
    <property type="entry name" value="HATPase_C_sf"/>
</dbReference>
<evidence type="ECO:0000256" key="13">
    <source>
        <dbReference type="ARBA" id="ARBA00023136"/>
    </source>
</evidence>
<dbReference type="GO" id="GO:0005524">
    <property type="term" value="F:ATP binding"/>
    <property type="evidence" value="ECO:0007669"/>
    <property type="project" value="UniProtKB-KW"/>
</dbReference>
<dbReference type="EC" id="2.7.13.3" evidence="3"/>
<dbReference type="InterPro" id="IPR033479">
    <property type="entry name" value="dCache_1"/>
</dbReference>
<evidence type="ECO:0000256" key="4">
    <source>
        <dbReference type="ARBA" id="ARBA00022475"/>
    </source>
</evidence>
<evidence type="ECO:0000259" key="17">
    <source>
        <dbReference type="PROSITE" id="PS50885"/>
    </source>
</evidence>
<dbReference type="CDD" id="cd18774">
    <property type="entry name" value="PDC2_HK_sensor"/>
    <property type="match status" value="1"/>
</dbReference>
<name>A0A9X4KI03_9BACL</name>
<accession>A0A9X4KI03</accession>
<dbReference type="SUPFAM" id="SSF55874">
    <property type="entry name" value="ATPase domain of HSP90 chaperone/DNA topoisomerase II/histidine kinase"/>
    <property type="match status" value="1"/>
</dbReference>
<evidence type="ECO:0000256" key="12">
    <source>
        <dbReference type="ARBA" id="ARBA00023012"/>
    </source>
</evidence>
<keyword evidence="12" id="KW-0902">Two-component regulatory system</keyword>
<keyword evidence="10" id="KW-0067">ATP-binding</keyword>
<dbReference type="Pfam" id="PF02743">
    <property type="entry name" value="dCache_1"/>
    <property type="match status" value="1"/>
</dbReference>
<evidence type="ECO:0000256" key="5">
    <source>
        <dbReference type="ARBA" id="ARBA00022553"/>
    </source>
</evidence>
<dbReference type="InterPro" id="IPR005467">
    <property type="entry name" value="His_kinase_dom"/>
</dbReference>
<keyword evidence="4" id="KW-1003">Cell membrane</keyword>
<dbReference type="GO" id="GO:0005886">
    <property type="term" value="C:plasma membrane"/>
    <property type="evidence" value="ECO:0007669"/>
    <property type="project" value="UniProtKB-SubCell"/>
</dbReference>
<evidence type="ECO:0000256" key="15">
    <source>
        <dbReference type="SAM" id="Phobius"/>
    </source>
</evidence>
<feature type="domain" description="HAMP" evidence="17">
    <location>
        <begin position="352"/>
        <end position="404"/>
    </location>
</feature>
<feature type="transmembrane region" description="Helical" evidence="15">
    <location>
        <begin position="330"/>
        <end position="352"/>
    </location>
</feature>
<keyword evidence="7 15" id="KW-0812">Transmembrane</keyword>
<dbReference type="Pfam" id="PF06580">
    <property type="entry name" value="His_kinase"/>
    <property type="match status" value="1"/>
</dbReference>
<organism evidence="18 19">
    <name type="scientific">Cohnella ginsengisoli</name>
    <dbReference type="NCBI Taxonomy" id="425004"/>
    <lineage>
        <taxon>Bacteria</taxon>
        <taxon>Bacillati</taxon>
        <taxon>Bacillota</taxon>
        <taxon>Bacilli</taxon>
        <taxon>Bacillales</taxon>
        <taxon>Paenibacillaceae</taxon>
        <taxon>Cohnella</taxon>
    </lineage>
</organism>
<evidence type="ECO:0000256" key="7">
    <source>
        <dbReference type="ARBA" id="ARBA00022692"/>
    </source>
</evidence>
<keyword evidence="6" id="KW-0808">Transferase</keyword>
<evidence type="ECO:0000256" key="8">
    <source>
        <dbReference type="ARBA" id="ARBA00022741"/>
    </source>
</evidence>
<protein>
    <recommendedName>
        <fullName evidence="3">histidine kinase</fullName>
        <ecNumber evidence="3">2.7.13.3</ecNumber>
    </recommendedName>
</protein>
<keyword evidence="9 18" id="KW-0418">Kinase</keyword>
<dbReference type="InterPro" id="IPR003594">
    <property type="entry name" value="HATPase_dom"/>
</dbReference>
<dbReference type="InterPro" id="IPR003660">
    <property type="entry name" value="HAMP_dom"/>
</dbReference>
<evidence type="ECO:0000256" key="9">
    <source>
        <dbReference type="ARBA" id="ARBA00022777"/>
    </source>
</evidence>
<evidence type="ECO:0000259" key="16">
    <source>
        <dbReference type="PROSITE" id="PS50109"/>
    </source>
</evidence>
<comment type="catalytic activity">
    <reaction evidence="1">
        <text>ATP + protein L-histidine = ADP + protein N-phospho-L-histidine.</text>
        <dbReference type="EC" id="2.7.13.3"/>
    </reaction>
</comment>
<feature type="transmembrane region" description="Helical" evidence="15">
    <location>
        <begin position="35"/>
        <end position="57"/>
    </location>
</feature>
<keyword evidence="8" id="KW-0547">Nucleotide-binding</keyword>
<dbReference type="InterPro" id="IPR050640">
    <property type="entry name" value="Bact_2-comp_sensor_kinase"/>
</dbReference>
<evidence type="ECO:0000313" key="18">
    <source>
        <dbReference type="EMBL" id="MDG0792356.1"/>
    </source>
</evidence>
<keyword evidence="5" id="KW-0597">Phosphoprotein</keyword>